<name>A0AAD5QKI6_PARTN</name>
<accession>A0AAD5QKI6</accession>
<keyword evidence="2" id="KW-0503">Monooxygenase</keyword>
<evidence type="ECO:0000256" key="1">
    <source>
        <dbReference type="ARBA" id="ARBA00010617"/>
    </source>
</evidence>
<protein>
    <recommendedName>
        <fullName evidence="5">Cytochrome P450</fullName>
    </recommendedName>
</protein>
<dbReference type="SUPFAM" id="SSF48264">
    <property type="entry name" value="Cytochrome P450"/>
    <property type="match status" value="1"/>
</dbReference>
<reference evidence="3" key="1">
    <citation type="submission" date="2021-06" db="EMBL/GenBank/DDBJ databases">
        <title>Parelaphostrongylus tenuis whole genome reference sequence.</title>
        <authorList>
            <person name="Garwood T.J."/>
            <person name="Larsen P.A."/>
            <person name="Fountain-Jones N.M."/>
            <person name="Garbe J.R."/>
            <person name="Macchietto M.G."/>
            <person name="Kania S.A."/>
            <person name="Gerhold R.W."/>
            <person name="Richards J.E."/>
            <person name="Wolf T.M."/>
        </authorList>
    </citation>
    <scope>NUCLEOTIDE SEQUENCE</scope>
    <source>
        <strain evidence="3">MNPRO001-30</strain>
        <tissue evidence="3">Meninges</tissue>
    </source>
</reference>
<dbReference type="GO" id="GO:0005506">
    <property type="term" value="F:iron ion binding"/>
    <property type="evidence" value="ECO:0007669"/>
    <property type="project" value="InterPro"/>
</dbReference>
<proteinExistence type="inferred from homology"/>
<dbReference type="GO" id="GO:0004497">
    <property type="term" value="F:monooxygenase activity"/>
    <property type="evidence" value="ECO:0007669"/>
    <property type="project" value="UniProtKB-KW"/>
</dbReference>
<dbReference type="InterPro" id="IPR001128">
    <property type="entry name" value="Cyt_P450"/>
</dbReference>
<keyword evidence="2" id="KW-0560">Oxidoreductase</keyword>
<dbReference type="InterPro" id="IPR036396">
    <property type="entry name" value="Cyt_P450_sf"/>
</dbReference>
<organism evidence="3 4">
    <name type="scientific">Parelaphostrongylus tenuis</name>
    <name type="common">Meningeal worm</name>
    <dbReference type="NCBI Taxonomy" id="148309"/>
    <lineage>
        <taxon>Eukaryota</taxon>
        <taxon>Metazoa</taxon>
        <taxon>Ecdysozoa</taxon>
        <taxon>Nematoda</taxon>
        <taxon>Chromadorea</taxon>
        <taxon>Rhabditida</taxon>
        <taxon>Rhabditina</taxon>
        <taxon>Rhabditomorpha</taxon>
        <taxon>Strongyloidea</taxon>
        <taxon>Metastrongylidae</taxon>
        <taxon>Parelaphostrongylus</taxon>
    </lineage>
</organism>
<dbReference type="Pfam" id="PF00067">
    <property type="entry name" value="p450"/>
    <property type="match status" value="1"/>
</dbReference>
<evidence type="ECO:0000256" key="2">
    <source>
        <dbReference type="ARBA" id="ARBA00023033"/>
    </source>
</evidence>
<dbReference type="AlphaFoldDB" id="A0AAD5QKI6"/>
<comment type="caution">
    <text evidence="3">The sequence shown here is derived from an EMBL/GenBank/DDBJ whole genome shotgun (WGS) entry which is preliminary data.</text>
</comment>
<evidence type="ECO:0000313" key="3">
    <source>
        <dbReference type="EMBL" id="KAJ1352045.1"/>
    </source>
</evidence>
<dbReference type="Gene3D" id="1.10.630.10">
    <property type="entry name" value="Cytochrome P450"/>
    <property type="match status" value="1"/>
</dbReference>
<sequence length="127" mass="14314">MNSSERPLAPFLSFEIGLRLCIGMRLAQLVENLVLAHLLRRFDIVAAHGSEETSKLQEIKNNFIGESCSTTEAKKHHVMIGNCGRKFVIIFTERRVIDLHPTTFLSNYEPTVEAHSQPILVVAKRDA</sequence>
<dbReference type="GO" id="GO:0020037">
    <property type="term" value="F:heme binding"/>
    <property type="evidence" value="ECO:0007669"/>
    <property type="project" value="InterPro"/>
</dbReference>
<evidence type="ECO:0000313" key="4">
    <source>
        <dbReference type="Proteomes" id="UP001196413"/>
    </source>
</evidence>
<keyword evidence="4" id="KW-1185">Reference proteome</keyword>
<comment type="similarity">
    <text evidence="1">Belongs to the cytochrome P450 family.</text>
</comment>
<evidence type="ECO:0008006" key="5">
    <source>
        <dbReference type="Google" id="ProtNLM"/>
    </source>
</evidence>
<dbReference type="GO" id="GO:0016705">
    <property type="term" value="F:oxidoreductase activity, acting on paired donors, with incorporation or reduction of molecular oxygen"/>
    <property type="evidence" value="ECO:0007669"/>
    <property type="project" value="InterPro"/>
</dbReference>
<dbReference type="EMBL" id="JAHQIW010001297">
    <property type="protein sequence ID" value="KAJ1352045.1"/>
    <property type="molecule type" value="Genomic_DNA"/>
</dbReference>
<dbReference type="Proteomes" id="UP001196413">
    <property type="component" value="Unassembled WGS sequence"/>
</dbReference>
<gene>
    <name evidence="3" type="ORF">KIN20_008232</name>
</gene>